<dbReference type="Proteomes" id="UP001157126">
    <property type="component" value="Unassembled WGS sequence"/>
</dbReference>
<keyword evidence="3" id="KW-0010">Activator</keyword>
<evidence type="ECO:0000259" key="5">
    <source>
        <dbReference type="PROSITE" id="PS50937"/>
    </source>
</evidence>
<dbReference type="Gene3D" id="1.10.490.50">
    <property type="entry name" value="Antibiotic binding domain of TipA-like multidrug resistance regulators"/>
    <property type="match status" value="1"/>
</dbReference>
<keyword evidence="7" id="KW-1185">Reference proteome</keyword>
<dbReference type="SUPFAM" id="SSF89082">
    <property type="entry name" value="Antibiotic binding domain of TipA-like multidrug resistance regulators"/>
    <property type="match status" value="1"/>
</dbReference>
<dbReference type="SMART" id="SM00422">
    <property type="entry name" value="HTH_MERR"/>
    <property type="match status" value="1"/>
</dbReference>
<feature type="domain" description="HTH merR-type" evidence="5">
    <location>
        <begin position="14"/>
        <end position="83"/>
    </location>
</feature>
<evidence type="ECO:0000256" key="3">
    <source>
        <dbReference type="ARBA" id="ARBA00023159"/>
    </source>
</evidence>
<comment type="caution">
    <text evidence="6">The sequence shown here is derived from an EMBL/GenBank/DDBJ whole genome shotgun (WGS) entry which is preliminary data.</text>
</comment>
<dbReference type="PROSITE" id="PS00552">
    <property type="entry name" value="HTH_MERR_1"/>
    <property type="match status" value="1"/>
</dbReference>
<dbReference type="PANTHER" id="PTHR30204">
    <property type="entry name" value="REDOX-CYCLING DRUG-SENSING TRANSCRIPTIONAL ACTIVATOR SOXR"/>
    <property type="match status" value="1"/>
</dbReference>
<dbReference type="InterPro" id="IPR009061">
    <property type="entry name" value="DNA-bd_dom_put_sf"/>
</dbReference>
<dbReference type="CDD" id="cd01106">
    <property type="entry name" value="HTH_TipAL-Mta"/>
    <property type="match status" value="1"/>
</dbReference>
<evidence type="ECO:0000256" key="2">
    <source>
        <dbReference type="ARBA" id="ARBA00023125"/>
    </source>
</evidence>
<evidence type="ECO:0000313" key="6">
    <source>
        <dbReference type="EMBL" id="GMA42045.1"/>
    </source>
</evidence>
<gene>
    <name evidence="6" type="ORF">GCM10025883_40900</name>
</gene>
<dbReference type="SUPFAM" id="SSF46955">
    <property type="entry name" value="Putative DNA-binding domain"/>
    <property type="match status" value="1"/>
</dbReference>
<keyword evidence="4" id="KW-0804">Transcription</keyword>
<dbReference type="Gene3D" id="1.10.1660.10">
    <property type="match status" value="1"/>
</dbReference>
<keyword evidence="1" id="KW-0805">Transcription regulation</keyword>
<dbReference type="Pfam" id="PF07739">
    <property type="entry name" value="TipAS"/>
    <property type="match status" value="1"/>
</dbReference>
<dbReference type="PROSITE" id="PS50937">
    <property type="entry name" value="HTH_MERR_2"/>
    <property type="match status" value="1"/>
</dbReference>
<dbReference type="PRINTS" id="PR00040">
    <property type="entry name" value="HTHMERR"/>
</dbReference>
<dbReference type="RefSeq" id="WP_284305506.1">
    <property type="nucleotide sequence ID" value="NZ_BSUO01000001.1"/>
</dbReference>
<keyword evidence="2" id="KW-0238">DNA-binding</keyword>
<organism evidence="6 7">
    <name type="scientific">Mobilicoccus caccae</name>
    <dbReference type="NCBI Taxonomy" id="1859295"/>
    <lineage>
        <taxon>Bacteria</taxon>
        <taxon>Bacillati</taxon>
        <taxon>Actinomycetota</taxon>
        <taxon>Actinomycetes</taxon>
        <taxon>Micrococcales</taxon>
        <taxon>Dermatophilaceae</taxon>
        <taxon>Mobilicoccus</taxon>
    </lineage>
</organism>
<dbReference type="PANTHER" id="PTHR30204:SF90">
    <property type="entry name" value="HTH-TYPE TRANSCRIPTIONAL ACTIVATOR MTA"/>
    <property type="match status" value="1"/>
</dbReference>
<evidence type="ECO:0000256" key="4">
    <source>
        <dbReference type="ARBA" id="ARBA00023163"/>
    </source>
</evidence>
<dbReference type="EMBL" id="BSUO01000001">
    <property type="protein sequence ID" value="GMA42045.1"/>
    <property type="molecule type" value="Genomic_DNA"/>
</dbReference>
<dbReference type="InterPro" id="IPR047057">
    <property type="entry name" value="MerR_fam"/>
</dbReference>
<dbReference type="InterPro" id="IPR036244">
    <property type="entry name" value="TipA-like_antibiotic-bd"/>
</dbReference>
<proteinExistence type="predicted"/>
<reference evidence="7" key="1">
    <citation type="journal article" date="2019" name="Int. J. Syst. Evol. Microbiol.">
        <title>The Global Catalogue of Microorganisms (GCM) 10K type strain sequencing project: providing services to taxonomists for standard genome sequencing and annotation.</title>
        <authorList>
            <consortium name="The Broad Institute Genomics Platform"/>
            <consortium name="The Broad Institute Genome Sequencing Center for Infectious Disease"/>
            <person name="Wu L."/>
            <person name="Ma J."/>
        </authorList>
    </citation>
    <scope>NUCLEOTIDE SEQUENCE [LARGE SCALE GENOMIC DNA]</scope>
    <source>
        <strain evidence="7">NBRC 113072</strain>
    </source>
</reference>
<accession>A0ABQ6IXM8</accession>
<protein>
    <submittedName>
        <fullName evidence="6">MerR family transcriptional regulator</fullName>
    </submittedName>
</protein>
<sequence length="272" mass="30816">MNTPTHRPVDDETDLTVGAVAAMVGVSVRTLHHWDEIGLVHPSGRTWSDYRVYSRDDVARIHRVLVYREVGVPLAQIAAILDDPTVDESMHLGRQRELLTARITRLQEMVSAVDRMLEVTSMDERLSPQELSEIFGQDWKPEYQDEAEERWGDSPQWAQSQQRSAQMTREQWEQVKADSDALDADMAAAVRDGVAPGSDQANALAERHRDSIGQFYDCTHSMQVCLAQMYLADQRFTDRYEAVQPGLAQWLHDVVAENARANGVDPSTARWE</sequence>
<evidence type="ECO:0000256" key="1">
    <source>
        <dbReference type="ARBA" id="ARBA00023015"/>
    </source>
</evidence>
<name>A0ABQ6IXM8_9MICO</name>
<dbReference type="InterPro" id="IPR000551">
    <property type="entry name" value="MerR-type_HTH_dom"/>
</dbReference>
<dbReference type="InterPro" id="IPR012925">
    <property type="entry name" value="TipAS_dom"/>
</dbReference>
<evidence type="ECO:0000313" key="7">
    <source>
        <dbReference type="Proteomes" id="UP001157126"/>
    </source>
</evidence>
<dbReference type="Pfam" id="PF13411">
    <property type="entry name" value="MerR_1"/>
    <property type="match status" value="1"/>
</dbReference>